<dbReference type="AlphaFoldDB" id="A0A9W6KV28"/>
<comment type="caution">
    <text evidence="1">The sequence shown here is derived from an EMBL/GenBank/DDBJ whole genome shotgun (WGS) entry which is preliminary data.</text>
</comment>
<proteinExistence type="predicted"/>
<gene>
    <name evidence="1" type="ORF">GCM10017581_099590</name>
</gene>
<sequence length="57" mass="6095">MPFADGEHAAAQIPGAQHLWLADEDHLGFWLSPHAADYQAAAREFLRHASISSPGGA</sequence>
<dbReference type="RefSeq" id="WP_261958842.1">
    <property type="nucleotide sequence ID" value="NZ_BAAAXA010000001.1"/>
</dbReference>
<accession>A0A9W6KV28</accession>
<dbReference type="EMBL" id="BSFP01000131">
    <property type="protein sequence ID" value="GLL08198.1"/>
    <property type="molecule type" value="Genomic_DNA"/>
</dbReference>
<reference evidence="1" key="2">
    <citation type="submission" date="2023-01" db="EMBL/GenBank/DDBJ databases">
        <authorList>
            <person name="Sun Q."/>
            <person name="Evtushenko L."/>
        </authorList>
    </citation>
    <scope>NUCLEOTIDE SEQUENCE</scope>
    <source>
        <strain evidence="1">VKM Ac-1321</strain>
    </source>
</reference>
<evidence type="ECO:0008006" key="3">
    <source>
        <dbReference type="Google" id="ProtNLM"/>
    </source>
</evidence>
<evidence type="ECO:0000313" key="1">
    <source>
        <dbReference type="EMBL" id="GLL08198.1"/>
    </source>
</evidence>
<dbReference type="Proteomes" id="UP001143480">
    <property type="component" value="Unassembled WGS sequence"/>
</dbReference>
<evidence type="ECO:0000313" key="2">
    <source>
        <dbReference type="Proteomes" id="UP001143480"/>
    </source>
</evidence>
<reference evidence="1" key="1">
    <citation type="journal article" date="2014" name="Int. J. Syst. Evol. Microbiol.">
        <title>Complete genome sequence of Corynebacterium casei LMG S-19264T (=DSM 44701T), isolated from a smear-ripened cheese.</title>
        <authorList>
            <consortium name="US DOE Joint Genome Institute (JGI-PGF)"/>
            <person name="Walter F."/>
            <person name="Albersmeier A."/>
            <person name="Kalinowski J."/>
            <person name="Ruckert C."/>
        </authorList>
    </citation>
    <scope>NUCLEOTIDE SEQUENCE</scope>
    <source>
        <strain evidence="1">VKM Ac-1321</strain>
    </source>
</reference>
<organism evidence="1 2">
    <name type="scientific">Dactylosporangium matsuzakiense</name>
    <dbReference type="NCBI Taxonomy" id="53360"/>
    <lineage>
        <taxon>Bacteria</taxon>
        <taxon>Bacillati</taxon>
        <taxon>Actinomycetota</taxon>
        <taxon>Actinomycetes</taxon>
        <taxon>Micromonosporales</taxon>
        <taxon>Micromonosporaceae</taxon>
        <taxon>Dactylosporangium</taxon>
    </lineage>
</organism>
<protein>
    <recommendedName>
        <fullName evidence="3">Alpha/beta hydrolase</fullName>
    </recommendedName>
</protein>
<keyword evidence="2" id="KW-1185">Reference proteome</keyword>
<name>A0A9W6KV28_9ACTN</name>